<dbReference type="SUPFAM" id="SSF53335">
    <property type="entry name" value="S-adenosyl-L-methionine-dependent methyltransferases"/>
    <property type="match status" value="1"/>
</dbReference>
<dbReference type="KEGG" id="tvo:TVG0844590"/>
<feature type="domain" description="SAM-dependent methyltransferase TRM5/TYW2-type" evidence="6">
    <location>
        <begin position="70"/>
        <end position="307"/>
    </location>
</feature>
<dbReference type="Gene3D" id="3.40.50.150">
    <property type="entry name" value="Vaccinia Virus protein VP39"/>
    <property type="match status" value="1"/>
</dbReference>
<keyword evidence="2" id="KW-0489">Methyltransferase</keyword>
<proteinExistence type="predicted"/>
<dbReference type="Pfam" id="PF18093">
    <property type="entry name" value="Trm5_N"/>
    <property type="match status" value="1"/>
</dbReference>
<evidence type="ECO:0000313" key="7">
    <source>
        <dbReference type="EMBL" id="BAB59971.1"/>
    </source>
</evidence>
<dbReference type="InterPro" id="IPR040601">
    <property type="entry name" value="Trm5a/b_N"/>
</dbReference>
<dbReference type="InterPro" id="IPR029063">
    <property type="entry name" value="SAM-dependent_MTases_sf"/>
</dbReference>
<name>Q97AI1_THEVO</name>
<evidence type="ECO:0000256" key="5">
    <source>
        <dbReference type="ARBA" id="ARBA00022694"/>
    </source>
</evidence>
<evidence type="ECO:0000256" key="3">
    <source>
        <dbReference type="ARBA" id="ARBA00022679"/>
    </source>
</evidence>
<dbReference type="CDD" id="cd02440">
    <property type="entry name" value="AdoMet_MTases"/>
    <property type="match status" value="1"/>
</dbReference>
<dbReference type="eggNOG" id="arCOG00033">
    <property type="taxonomic scope" value="Archaea"/>
</dbReference>
<dbReference type="PhylomeDB" id="Q97AI1"/>
<sequence>MSLKGFVKVERRMADRTIKMLQSRGYFDSDYEIRHEGDYVLIPVKDGFTGPVVVKDAEKKPKVIPASGSFDIIGTIAITKKDDVEFAKEILKTHKNIKSVYLDKGVKGKERIRDLVLLAGIDSTVALYRENGCIFKIDVSKSYFSPRLATERRRLVDSILDGEFIVDMFAGSGPISIEVAKKRRVKIISIDINCAAIESLQESMRLNSLLGTITPICGDARQLIKDIHDADRIIMNHPTDAFSFLPCALEALKYGGHINYYEILNKDDVTKRLADFNFMRLKVFSYHRVHSYSKLSDLISFDLIREG</sequence>
<dbReference type="PANTHER" id="PTHR23245">
    <property type="entry name" value="TRNA METHYLTRANSFERASE"/>
    <property type="match status" value="1"/>
</dbReference>
<keyword evidence="8" id="KW-1185">Reference proteome</keyword>
<dbReference type="InterPro" id="IPR030382">
    <property type="entry name" value="MeTrfase_TRM5/TYW2"/>
</dbReference>
<dbReference type="OrthoDB" id="8079at2157"/>
<dbReference type="AlphaFoldDB" id="Q97AI1"/>
<dbReference type="HOGENOM" id="CLU_022610_0_1_2"/>
<dbReference type="GeneID" id="1441921"/>
<evidence type="ECO:0000256" key="1">
    <source>
        <dbReference type="ARBA" id="ARBA00022490"/>
    </source>
</evidence>
<keyword evidence="1" id="KW-0963">Cytoplasm</keyword>
<organism evidence="7 8">
    <name type="scientific">Thermoplasma volcanium (strain ATCC 51530 / DSM 4299 / JCM 9571 / NBRC 15438 / GSS1)</name>
    <dbReference type="NCBI Taxonomy" id="273116"/>
    <lineage>
        <taxon>Archaea</taxon>
        <taxon>Methanobacteriati</taxon>
        <taxon>Thermoplasmatota</taxon>
        <taxon>Thermoplasmata</taxon>
        <taxon>Thermoplasmatales</taxon>
        <taxon>Thermoplasmataceae</taxon>
        <taxon>Thermoplasma</taxon>
    </lineage>
</organism>
<dbReference type="EMBL" id="BA000011">
    <property type="protein sequence ID" value="BAB59971.1"/>
    <property type="molecule type" value="Genomic_DNA"/>
</dbReference>
<gene>
    <name evidence="7" type="ORF">TVG0844590</name>
</gene>
<dbReference type="RefSeq" id="WP_010917073.1">
    <property type="nucleotide sequence ID" value="NC_002689.2"/>
</dbReference>
<keyword evidence="4" id="KW-0949">S-adenosyl-L-methionine</keyword>
<dbReference type="PaxDb" id="273116-14325045"/>
<keyword evidence="3" id="KW-0808">Transferase</keyword>
<dbReference type="Pfam" id="PF02475">
    <property type="entry name" value="TRM5-TYW2_MTfase"/>
    <property type="match status" value="1"/>
</dbReference>
<evidence type="ECO:0000256" key="4">
    <source>
        <dbReference type="ARBA" id="ARBA00022691"/>
    </source>
</evidence>
<protein>
    <recommendedName>
        <fullName evidence="6">SAM-dependent methyltransferase TRM5/TYW2-type domain-containing protein</fullName>
    </recommendedName>
</protein>
<dbReference type="GO" id="GO:0008175">
    <property type="term" value="F:tRNA methyltransferase activity"/>
    <property type="evidence" value="ECO:0007669"/>
    <property type="project" value="TreeGrafter"/>
</dbReference>
<dbReference type="GO" id="GO:0002939">
    <property type="term" value="P:tRNA N1-guanine methylation"/>
    <property type="evidence" value="ECO:0007669"/>
    <property type="project" value="TreeGrafter"/>
</dbReference>
<dbReference type="Gene3D" id="3.30.300.110">
    <property type="entry name" value="Met-10+ protein-like domains"/>
    <property type="match status" value="1"/>
</dbReference>
<dbReference type="PROSITE" id="PS51684">
    <property type="entry name" value="SAM_MT_TRM5_TYW2"/>
    <property type="match status" value="1"/>
</dbReference>
<dbReference type="Proteomes" id="UP000001017">
    <property type="component" value="Chromosome"/>
</dbReference>
<evidence type="ECO:0000313" key="8">
    <source>
        <dbReference type="Proteomes" id="UP000001017"/>
    </source>
</evidence>
<dbReference type="Gene3D" id="3.30.70.2580">
    <property type="match status" value="1"/>
</dbReference>
<evidence type="ECO:0000256" key="2">
    <source>
        <dbReference type="ARBA" id="ARBA00022603"/>
    </source>
</evidence>
<evidence type="ECO:0000259" key="6">
    <source>
        <dbReference type="PROSITE" id="PS51684"/>
    </source>
</evidence>
<dbReference type="InterPro" id="IPR056743">
    <property type="entry name" value="TRM5-TYW2-like_MTfase"/>
</dbReference>
<keyword evidence="5" id="KW-0819">tRNA processing</keyword>
<dbReference type="GO" id="GO:0005737">
    <property type="term" value="C:cytoplasm"/>
    <property type="evidence" value="ECO:0007669"/>
    <property type="project" value="TreeGrafter"/>
</dbReference>
<reference evidence="7 8" key="1">
    <citation type="journal article" date="1999" name="Proc. Jpn. Acad.">
        <title>Determination of the complete genomic DNA sequence of Thermoplasma volvanium GSS1.</title>
        <authorList>
            <person name="Kawashima T."/>
            <person name="Yamamoto Y."/>
            <person name="Aramaki H."/>
            <person name="Nunoshiba T."/>
            <person name="Kawamoto T."/>
            <person name="Watanabe K."/>
            <person name="Yamazaki M."/>
            <person name="Kanehori K."/>
            <person name="Amano N."/>
            <person name="Ohya Y."/>
            <person name="Makino K."/>
            <person name="Suzuki M."/>
        </authorList>
    </citation>
    <scope>NUCLEOTIDE SEQUENCE [LARGE SCALE GENOMIC DNA]</scope>
    <source>
        <strain evidence="8">ATCC 51530 / DSM 4299 / JCM 9571 / NBRC 15438 / GSS1</strain>
    </source>
</reference>
<reference evidence="7 8" key="2">
    <citation type="journal article" date="2000" name="Proc. Natl. Acad. Sci. U.S.A.">
        <title>Archaeal adaptation to higher temperatures revealed by genomic sequence of Thermoplasma volcanium.</title>
        <authorList>
            <person name="Kawashima T."/>
            <person name="Amano N."/>
            <person name="Koike H."/>
            <person name="Makino S."/>
            <person name="Higuchi S."/>
            <person name="Kawashima-Ohya Y."/>
            <person name="Watanabe K."/>
            <person name="Yamazaki M."/>
            <person name="Kanehori K."/>
            <person name="Kawamoto T."/>
            <person name="Nunoshiba T."/>
            <person name="Yamamoto Y."/>
            <person name="Aramaki H."/>
            <person name="Makino K."/>
            <person name="Suzuki M."/>
        </authorList>
    </citation>
    <scope>NUCLEOTIDE SEQUENCE [LARGE SCALE GENOMIC DNA]</scope>
    <source>
        <strain evidence="8">ATCC 51530 / DSM 4299 / JCM 9571 / NBRC 15438 / GSS1</strain>
    </source>
</reference>
<dbReference type="STRING" id="273116.gene:9381621"/>
<accession>Q97AI1</accession>
<dbReference type="PANTHER" id="PTHR23245:SF36">
    <property type="entry name" value="TRNA (GUANINE(37)-N1)-METHYLTRANSFERASE"/>
    <property type="match status" value="1"/>
</dbReference>